<sequence length="689" mass="75994">MLRLTRLQSNRCVPSFQQRRNILINADLRSKIEESPFFPVVVIGGGHAGCEAATGSARSGTPTTLITPNVDKIGTASCNPSMGGVGKGTLLREVDALDGVAARITDKAGIHFKILNASKGAAVHGPRAQIDRKIYLEEMQKEILNYPNLSVLEASVEDIIIEPTRDQSTDAEGREFGSVKGLVLGDGSIVGCSKVVVTTGTFLGGEIHIGLTAYPSGRIGEDATFGLSETFRTAGFKLGRLKTGTPARLSSKTIDYSNLNVQPSDYPPQPISYMNDKVQLQEQLVNCYQTSTTPEFHKLISENLDKSIHIKETVKGPRYCPSIESKIIKFPQKQSHMVWLEPEGLDTDLVYPNGISCTMPADIQEQLVRMMPGCNNVKMIQPGYGVEYDYVDPRELKMTLESKLVDGLYLAGQINGTTGYEEAASQGCLAGINAGLAYKGAEPLELTRADGYLGVLVDDLITKGIEEPYRMFTSRSEFRISIRSDNADRRLTEKGYNAGVVSEERYHHYMKEMVQFHSIKDHLTSLSLSGAIWAPALKGLSSDVNRNTLVDGWKLLSYKGMSIADLLPHMSKFTRDGIVPPYYENLSARLMNRIDVESDYTPWMPKEKAHLTAYAADENLLLPVNYNYNYEGKLKISHEVCVLLNTIQPKTIGQARRIQGVTPAAIFELFKLVKGNQAQLAIQRQNLEN</sequence>
<dbReference type="InParanoid" id="A3LWW5"/>
<dbReference type="PANTHER" id="PTHR11806:SF0">
    <property type="entry name" value="PROTEIN MTO1 HOMOLOG, MITOCHONDRIAL"/>
    <property type="match status" value="1"/>
</dbReference>
<keyword evidence="9" id="KW-1185">Reference proteome</keyword>
<dbReference type="Gene3D" id="3.50.50.60">
    <property type="entry name" value="FAD/NAD(P)-binding domain"/>
    <property type="match status" value="2"/>
</dbReference>
<dbReference type="eggNOG" id="KOG2311">
    <property type="taxonomic scope" value="Eukaryota"/>
</dbReference>
<dbReference type="GO" id="GO:0070899">
    <property type="term" value="P:mitochondrial tRNA wobble uridine modification"/>
    <property type="evidence" value="ECO:0007669"/>
    <property type="project" value="EnsemblFungi"/>
</dbReference>
<dbReference type="InterPro" id="IPR002218">
    <property type="entry name" value="MnmG-rel"/>
</dbReference>
<gene>
    <name evidence="8" type="primary">MTO1</name>
    <name evidence="8" type="ORF">PICST_32612</name>
</gene>
<accession>A3LWW5</accession>
<dbReference type="AlphaFoldDB" id="A3LWW5"/>
<dbReference type="GO" id="GO:0030488">
    <property type="term" value="P:tRNA methylation"/>
    <property type="evidence" value="ECO:0007669"/>
    <property type="project" value="TreeGrafter"/>
</dbReference>
<dbReference type="FunFam" id="3.50.50.60:FF:000145">
    <property type="entry name" value="tRNA uridine 5-carboxymethylaminomethyl modification enzyme"/>
    <property type="match status" value="1"/>
</dbReference>
<dbReference type="GO" id="GO:0005739">
    <property type="term" value="C:mitochondrion"/>
    <property type="evidence" value="ECO:0007669"/>
    <property type="project" value="EnsemblFungi"/>
</dbReference>
<dbReference type="Pfam" id="PF01134">
    <property type="entry name" value="GIDA"/>
    <property type="match status" value="1"/>
</dbReference>
<comment type="similarity">
    <text evidence="2">Belongs to the MnmG family.</text>
</comment>
<dbReference type="InterPro" id="IPR040131">
    <property type="entry name" value="MnmG_N"/>
</dbReference>
<dbReference type="Pfam" id="PF21680">
    <property type="entry name" value="GIDA_C_1st"/>
    <property type="match status" value="1"/>
</dbReference>
<feature type="domain" description="tRNA uridine 5-carboxymethylaminomethyl modification enzyme C-terminal subdomain" evidence="7">
    <location>
        <begin position="598"/>
        <end position="671"/>
    </location>
</feature>
<dbReference type="NCBIfam" id="TIGR00136">
    <property type="entry name" value="mnmG_gidA"/>
    <property type="match status" value="1"/>
</dbReference>
<dbReference type="SMART" id="SM01228">
    <property type="entry name" value="GIDA_assoc_3"/>
    <property type="match status" value="1"/>
</dbReference>
<evidence type="ECO:0000256" key="4">
    <source>
        <dbReference type="ARBA" id="ARBA00022694"/>
    </source>
</evidence>
<evidence type="ECO:0000256" key="5">
    <source>
        <dbReference type="ARBA" id="ARBA00022827"/>
    </source>
</evidence>
<dbReference type="OMA" id="CNPAMGG"/>
<dbReference type="EMBL" id="CP000500">
    <property type="protein sequence ID" value="ABN67704.2"/>
    <property type="molecule type" value="Genomic_DNA"/>
</dbReference>
<proteinExistence type="inferred from homology"/>
<keyword evidence="3" id="KW-0285">Flavoprotein</keyword>
<dbReference type="PANTHER" id="PTHR11806">
    <property type="entry name" value="GLUCOSE INHIBITED DIVISION PROTEIN A"/>
    <property type="match status" value="1"/>
</dbReference>
<comment type="cofactor">
    <cofactor evidence="1">
        <name>FAD</name>
        <dbReference type="ChEBI" id="CHEBI:57692"/>
    </cofactor>
</comment>
<dbReference type="InterPro" id="IPR020595">
    <property type="entry name" value="MnmG-rel_CS"/>
</dbReference>
<dbReference type="OrthoDB" id="3329at2759"/>
<name>A3LWW5_PICST</name>
<dbReference type="RefSeq" id="XP_001385733.2">
    <property type="nucleotide sequence ID" value="XM_001385696.1"/>
</dbReference>
<keyword evidence="4" id="KW-0819">tRNA processing</keyword>
<dbReference type="InterPro" id="IPR047001">
    <property type="entry name" value="MnmG_C_subdom"/>
</dbReference>
<dbReference type="Pfam" id="PF13932">
    <property type="entry name" value="SAM_GIDA_C"/>
    <property type="match status" value="1"/>
</dbReference>
<dbReference type="GO" id="GO:0050660">
    <property type="term" value="F:flavin adenine dinucleotide binding"/>
    <property type="evidence" value="ECO:0007669"/>
    <property type="project" value="InterPro"/>
</dbReference>
<dbReference type="GeneID" id="4840326"/>
<evidence type="ECO:0000256" key="6">
    <source>
        <dbReference type="ARBA" id="ARBA00054993"/>
    </source>
</evidence>
<evidence type="ECO:0000313" key="9">
    <source>
        <dbReference type="Proteomes" id="UP000002258"/>
    </source>
</evidence>
<evidence type="ECO:0000313" key="8">
    <source>
        <dbReference type="EMBL" id="ABN67704.2"/>
    </source>
</evidence>
<dbReference type="FunCoup" id="A3LWW5">
    <property type="interactions" value="780"/>
</dbReference>
<dbReference type="Gene3D" id="1.10.150.570">
    <property type="entry name" value="GidA associated domain, C-terminal subdomain"/>
    <property type="match status" value="1"/>
</dbReference>
<dbReference type="InterPro" id="IPR044920">
    <property type="entry name" value="MnmG_C_subdom_sf"/>
</dbReference>
<dbReference type="InterPro" id="IPR049312">
    <property type="entry name" value="GIDA_C_N"/>
</dbReference>
<dbReference type="InterPro" id="IPR026904">
    <property type="entry name" value="MnmG_C"/>
</dbReference>
<comment type="function">
    <text evidence="6">Component of the MSS1-MTO1 complex that catalyzes the 5-carboxymethylaminomethyluridine (cmnm(5)U) modification at the 34th wobble position (U34) of mitochondrial tRNAs.</text>
</comment>
<evidence type="ECO:0000256" key="3">
    <source>
        <dbReference type="ARBA" id="ARBA00022630"/>
    </source>
</evidence>
<evidence type="ECO:0000256" key="2">
    <source>
        <dbReference type="ARBA" id="ARBA00007653"/>
    </source>
</evidence>
<organism evidence="8 9">
    <name type="scientific">Scheffersomyces stipitis (strain ATCC 58785 / CBS 6054 / NBRC 10063 / NRRL Y-11545)</name>
    <name type="common">Yeast</name>
    <name type="synonym">Pichia stipitis</name>
    <dbReference type="NCBI Taxonomy" id="322104"/>
    <lineage>
        <taxon>Eukaryota</taxon>
        <taxon>Fungi</taxon>
        <taxon>Dikarya</taxon>
        <taxon>Ascomycota</taxon>
        <taxon>Saccharomycotina</taxon>
        <taxon>Pichiomycetes</taxon>
        <taxon>Debaryomycetaceae</taxon>
        <taxon>Scheffersomyces</taxon>
    </lineage>
</organism>
<dbReference type="PROSITE" id="PS01280">
    <property type="entry name" value="GIDA_1"/>
    <property type="match status" value="1"/>
</dbReference>
<evidence type="ECO:0000256" key="1">
    <source>
        <dbReference type="ARBA" id="ARBA00001974"/>
    </source>
</evidence>
<protein>
    <submittedName>
        <fullName evidence="8">Mitochondrial Translation Optimization</fullName>
    </submittedName>
</protein>
<dbReference type="InterPro" id="IPR004416">
    <property type="entry name" value="MnmG"/>
</dbReference>
<dbReference type="SUPFAM" id="SSF51905">
    <property type="entry name" value="FAD/NAD(P)-binding domain"/>
    <property type="match status" value="1"/>
</dbReference>
<dbReference type="KEGG" id="pic:PICST_32612"/>
<dbReference type="FunFam" id="3.50.50.60:FF:000002">
    <property type="entry name" value="tRNA uridine 5-carboxymethylaminomethyl modification enzyme MnmG"/>
    <property type="match status" value="1"/>
</dbReference>
<dbReference type="InterPro" id="IPR036188">
    <property type="entry name" value="FAD/NAD-bd_sf"/>
</dbReference>
<keyword evidence="5" id="KW-0274">FAD</keyword>
<dbReference type="HOGENOM" id="CLU_007831_2_2_1"/>
<dbReference type="Proteomes" id="UP000002258">
    <property type="component" value="Chromosome 6"/>
</dbReference>
<evidence type="ECO:0000259" key="7">
    <source>
        <dbReference type="SMART" id="SM01228"/>
    </source>
</evidence>
<reference evidence="8 9" key="1">
    <citation type="journal article" date="2007" name="Nat. Biotechnol.">
        <title>Genome sequence of the lignocellulose-bioconverting and xylose-fermenting yeast Pichia stipitis.</title>
        <authorList>
            <person name="Jeffries T.W."/>
            <person name="Grigoriev I.V."/>
            <person name="Grimwood J."/>
            <person name="Laplaza J.M."/>
            <person name="Aerts A."/>
            <person name="Salamov A."/>
            <person name="Schmutz J."/>
            <person name="Lindquist E."/>
            <person name="Dehal P."/>
            <person name="Shapiro H."/>
            <person name="Jin Y.S."/>
            <person name="Passoth V."/>
            <person name="Richardson P.M."/>
        </authorList>
    </citation>
    <scope>NUCLEOTIDE SEQUENCE [LARGE SCALE GENOMIC DNA]</scope>
    <source>
        <strain evidence="9">ATCC 58785 / CBS 6054 / NBRC 10063 / NRRL Y-11545</strain>
    </source>
</reference>
<dbReference type="STRING" id="322104.A3LWW5"/>